<evidence type="ECO:0000313" key="4">
    <source>
        <dbReference type="Proteomes" id="UP001153737"/>
    </source>
</evidence>
<dbReference type="Gene3D" id="3.40.50.1820">
    <property type="entry name" value="alpha/beta hydrolase"/>
    <property type="match status" value="1"/>
</dbReference>
<proteinExistence type="predicted"/>
<reference evidence="3" key="1">
    <citation type="submission" date="2022-01" db="EMBL/GenBank/DDBJ databases">
        <authorList>
            <person name="King R."/>
        </authorList>
    </citation>
    <scope>NUCLEOTIDE SEQUENCE</scope>
</reference>
<evidence type="ECO:0000313" key="3">
    <source>
        <dbReference type="EMBL" id="CAH1119520.1"/>
    </source>
</evidence>
<gene>
    <name evidence="3" type="ORF">PHAECO_LOCUS3534</name>
</gene>
<keyword evidence="1" id="KW-0472">Membrane</keyword>
<dbReference type="Pfam" id="PF00561">
    <property type="entry name" value="Abhydrolase_1"/>
    <property type="match status" value="1"/>
</dbReference>
<dbReference type="GO" id="GO:0047372">
    <property type="term" value="F:monoacylglycerol lipase activity"/>
    <property type="evidence" value="ECO:0007669"/>
    <property type="project" value="TreeGrafter"/>
</dbReference>
<keyword evidence="1" id="KW-1133">Transmembrane helix</keyword>
<dbReference type="InterPro" id="IPR000073">
    <property type="entry name" value="AB_hydrolase_1"/>
</dbReference>
<keyword evidence="1" id="KW-0812">Transmembrane</keyword>
<keyword evidence="4" id="KW-1185">Reference proteome</keyword>
<dbReference type="PANTHER" id="PTHR12277">
    <property type="entry name" value="ALPHA/BETA HYDROLASE DOMAIN-CONTAINING PROTEIN"/>
    <property type="match status" value="1"/>
</dbReference>
<reference evidence="3" key="2">
    <citation type="submission" date="2022-10" db="EMBL/GenBank/DDBJ databases">
        <authorList>
            <consortium name="ENA_rothamsted_submissions"/>
            <consortium name="culmorum"/>
            <person name="King R."/>
        </authorList>
    </citation>
    <scope>NUCLEOTIDE SEQUENCE</scope>
</reference>
<organism evidence="3 4">
    <name type="scientific">Phaedon cochleariae</name>
    <name type="common">Mustard beetle</name>
    <dbReference type="NCBI Taxonomy" id="80249"/>
    <lineage>
        <taxon>Eukaryota</taxon>
        <taxon>Metazoa</taxon>
        <taxon>Ecdysozoa</taxon>
        <taxon>Arthropoda</taxon>
        <taxon>Hexapoda</taxon>
        <taxon>Insecta</taxon>
        <taxon>Pterygota</taxon>
        <taxon>Neoptera</taxon>
        <taxon>Endopterygota</taxon>
        <taxon>Coleoptera</taxon>
        <taxon>Polyphaga</taxon>
        <taxon>Cucujiformia</taxon>
        <taxon>Chrysomeloidea</taxon>
        <taxon>Chrysomelidae</taxon>
        <taxon>Chrysomelinae</taxon>
        <taxon>Chrysomelini</taxon>
        <taxon>Phaedon</taxon>
    </lineage>
</organism>
<dbReference type="AlphaFoldDB" id="A0A9P0DB92"/>
<dbReference type="GO" id="GO:0052651">
    <property type="term" value="P:monoacylglycerol catabolic process"/>
    <property type="evidence" value="ECO:0007669"/>
    <property type="project" value="TreeGrafter"/>
</dbReference>
<protein>
    <recommendedName>
        <fullName evidence="2">AB hydrolase-1 domain-containing protein</fullName>
    </recommendedName>
</protein>
<dbReference type="GO" id="GO:0004622">
    <property type="term" value="F:phosphatidylcholine lysophospholipase activity"/>
    <property type="evidence" value="ECO:0007669"/>
    <property type="project" value="TreeGrafter"/>
</dbReference>
<dbReference type="OrthoDB" id="10249433at2759"/>
<dbReference type="GO" id="GO:0005789">
    <property type="term" value="C:endoplasmic reticulum membrane"/>
    <property type="evidence" value="ECO:0007669"/>
    <property type="project" value="TreeGrafter"/>
</dbReference>
<dbReference type="InterPro" id="IPR029058">
    <property type="entry name" value="AB_hydrolase_fold"/>
</dbReference>
<dbReference type="GO" id="GO:0006660">
    <property type="term" value="P:phosphatidylserine catabolic process"/>
    <property type="evidence" value="ECO:0007669"/>
    <property type="project" value="TreeGrafter"/>
</dbReference>
<dbReference type="PANTHER" id="PTHR12277:SF194">
    <property type="entry name" value="FI04476P"/>
    <property type="match status" value="1"/>
</dbReference>
<accession>A0A9P0DB92</accession>
<dbReference type="SUPFAM" id="SSF53474">
    <property type="entry name" value="alpha/beta-Hydrolases"/>
    <property type="match status" value="1"/>
</dbReference>
<dbReference type="Proteomes" id="UP001153737">
    <property type="component" value="Chromosome 13"/>
</dbReference>
<feature type="transmembrane region" description="Helical" evidence="1">
    <location>
        <begin position="12"/>
        <end position="38"/>
    </location>
</feature>
<dbReference type="EMBL" id="OU896719">
    <property type="protein sequence ID" value="CAH1119520.1"/>
    <property type="molecule type" value="Genomic_DNA"/>
</dbReference>
<evidence type="ECO:0000259" key="2">
    <source>
        <dbReference type="Pfam" id="PF00561"/>
    </source>
</evidence>
<name>A0A9P0DB92_PHACE</name>
<feature type="domain" description="AB hydrolase-1" evidence="2">
    <location>
        <begin position="123"/>
        <end position="210"/>
    </location>
</feature>
<evidence type="ECO:0000256" key="1">
    <source>
        <dbReference type="SAM" id="Phobius"/>
    </source>
</evidence>
<sequence length="353" mass="40851">MYLKLNSELSRWQKYAVIFSITLLTIFLLLFLAIWVIFPIVFMNNISVQASSIFLNIDNPSRPDFDNPAKYDLDGTVNFFITTNNTDGNSVAIGTWLILPENQQNMSVGLHSAGELLANTSYPVLLYMHGVYANRAKPIYAYKALRKQFIIIAIDYRGFGDSSNLQPSELGIVNDTIQIYEWIRNNTQNEIYIWGHSLGSALATHVVRKLREEHDIIPMGLFLESPLTTLREAMPKHPIGKLFSWLAYFDETFLNPLEKNGFHFRTSTNILYVDCPIMILHAKDDDVVPWEFGSKLTKLALERRCIEAQGDVIYYQFDEKFGYNHMHITTDPHLNVYIRTFLDECRRMNRMVR</sequence>